<dbReference type="CDD" id="cd16656">
    <property type="entry name" value="RING-Ubox_PRP19"/>
    <property type="match status" value="1"/>
</dbReference>
<dbReference type="GO" id="GO:0042802">
    <property type="term" value="F:identical protein binding"/>
    <property type="evidence" value="ECO:0007669"/>
    <property type="project" value="EnsemblFungi"/>
</dbReference>
<keyword evidence="15" id="KW-1185">Reference proteome</keyword>
<dbReference type="GO" id="GO:0006281">
    <property type="term" value="P:DNA repair"/>
    <property type="evidence" value="ECO:0007669"/>
    <property type="project" value="UniProtKB-KW"/>
</dbReference>
<keyword evidence="11 12" id="KW-0539">Nucleus</keyword>
<dbReference type="RefSeq" id="XP_004181531.1">
    <property type="nucleotide sequence ID" value="XM_004181483.1"/>
</dbReference>
<evidence type="ECO:0000256" key="4">
    <source>
        <dbReference type="ARBA" id="ARBA00022574"/>
    </source>
</evidence>
<evidence type="ECO:0000256" key="3">
    <source>
        <dbReference type="ARBA" id="ARBA00006388"/>
    </source>
</evidence>
<comment type="function">
    <text evidence="12">Ubiquitin-protein ligase which is mainly involved pre-mRNA splicing and DNA repair. Required for pre-mRNA splicing as component of the spliceosome.</text>
</comment>
<dbReference type="GO" id="GO:0061630">
    <property type="term" value="F:ubiquitin protein ligase activity"/>
    <property type="evidence" value="ECO:0007669"/>
    <property type="project" value="UniProtKB-UniRule"/>
</dbReference>
<dbReference type="InterPro" id="IPR013083">
    <property type="entry name" value="Znf_RING/FYVE/PHD"/>
</dbReference>
<dbReference type="FunFam" id="3.30.40.10:FF:000027">
    <property type="entry name" value="Pre-mRNA-processing factor 19, putative"/>
    <property type="match status" value="1"/>
</dbReference>
<dbReference type="STRING" id="1071380.I2H6L0"/>
<dbReference type="InParanoid" id="I2H6L0"/>
<comment type="pathway">
    <text evidence="2 12">Protein modification; protein ubiquitination.</text>
</comment>
<comment type="subunit">
    <text evidence="12">Homotetramer.</text>
</comment>
<evidence type="ECO:0000313" key="14">
    <source>
        <dbReference type="EMBL" id="CCH62012.1"/>
    </source>
</evidence>
<evidence type="ECO:0000259" key="13">
    <source>
        <dbReference type="PROSITE" id="PS51698"/>
    </source>
</evidence>
<sequence>MFCAISGKVPQNAVLSPSSKCIFEKSLIEEYIQQEGKDPISNQPLKIDDLISINSTSQQFALTNSLNSSTLNSNYSIPNLLSTLQNEWDAIMLENFKLRKQLDSFSKQLSIALYERDASKSVAANLLEERDRLAKELEKLTLAIGNEISIPMINDEVNENMISQSKNYALSTRKKTSSNSKLNLLKIETWEKTNNIIITNNNNNNNADKNQIIFSNLIDLEQYFITISNSANDNTLNVEIIHASEETINIKDIPINISSVTYVSYIEINNENFLIICTNNLDNKPQIFKYSINNGLLDMKYKFQEKIIFATHHCSVLSDYLLWVNNQGQIGLINLNDSKHQYLIKDSKEIESINFAEIHKDGLLIGFLNEKKDEIKIYNLSQCNDPPTIFKIGQEIDVDAEEKIEEFQFSSNGYWMIVNTTSQIIGYDLRKDTGTIAVGPFQGIGNCDLSGKIIVSFTNSKLTIYTYKKNLKNWSENASFEISEDENSYNRLDVLYSNNTGKNLKILMSNENQIDTYISR</sequence>
<keyword evidence="12" id="KW-0234">DNA repair</keyword>
<comment type="catalytic activity">
    <reaction evidence="12">
        <text>S-ubiquitinyl-[E2 ubiquitin-conjugating enzyme]-L-cysteine + [acceptor protein]-L-lysine = [E2 ubiquitin-conjugating enzyme]-L-cysteine + N(6)-ubiquitinyl-[acceptor protein]-L-lysine.</text>
        <dbReference type="EC" id="2.3.2.27"/>
    </reaction>
</comment>
<evidence type="ECO:0000256" key="12">
    <source>
        <dbReference type="RuleBase" id="RU367101"/>
    </source>
</evidence>
<organism evidence="14 15">
    <name type="scientific">Henningerozyma blattae (strain ATCC 34711 / CBS 6284 / DSM 70876 / NBRC 10599 / NRRL Y-10934 / UCD 77-7)</name>
    <name type="common">Yeast</name>
    <name type="synonym">Tetrapisispora blattae</name>
    <dbReference type="NCBI Taxonomy" id="1071380"/>
    <lineage>
        <taxon>Eukaryota</taxon>
        <taxon>Fungi</taxon>
        <taxon>Dikarya</taxon>
        <taxon>Ascomycota</taxon>
        <taxon>Saccharomycotina</taxon>
        <taxon>Saccharomycetes</taxon>
        <taxon>Saccharomycetales</taxon>
        <taxon>Saccharomycetaceae</taxon>
        <taxon>Henningerozyma</taxon>
    </lineage>
</organism>
<dbReference type="SUPFAM" id="SSF57850">
    <property type="entry name" value="RING/U-box"/>
    <property type="match status" value="1"/>
</dbReference>
<dbReference type="KEGG" id="tbl:TBLA_0G00630"/>
<dbReference type="AlphaFoldDB" id="I2H6L0"/>
<evidence type="ECO:0000256" key="9">
    <source>
        <dbReference type="ARBA" id="ARBA00022786"/>
    </source>
</evidence>
<dbReference type="SMART" id="SM00504">
    <property type="entry name" value="Ubox"/>
    <property type="match status" value="1"/>
</dbReference>
<evidence type="ECO:0000256" key="7">
    <source>
        <dbReference type="ARBA" id="ARBA00022728"/>
    </source>
</evidence>
<keyword evidence="6 12" id="KW-0808">Transferase</keyword>
<evidence type="ECO:0000256" key="2">
    <source>
        <dbReference type="ARBA" id="ARBA00004906"/>
    </source>
</evidence>
<keyword evidence="4" id="KW-0853">WD repeat</keyword>
<dbReference type="Proteomes" id="UP000002866">
    <property type="component" value="Chromosome 7"/>
</dbReference>
<dbReference type="HOGENOM" id="CLU_023894_0_0_1"/>
<protein>
    <recommendedName>
        <fullName evidence="12">Pre-mRNA-processing factor 19</fullName>
        <ecNumber evidence="12">2.3.2.27</ecNumber>
    </recommendedName>
</protein>
<dbReference type="FunCoup" id="I2H6L0">
    <property type="interactions" value="478"/>
</dbReference>
<dbReference type="SUPFAM" id="SSF82171">
    <property type="entry name" value="DPP6 N-terminal domain-like"/>
    <property type="match status" value="1"/>
</dbReference>
<evidence type="ECO:0000256" key="6">
    <source>
        <dbReference type="ARBA" id="ARBA00022679"/>
    </source>
</evidence>
<dbReference type="GeneID" id="14497144"/>
<keyword evidence="8" id="KW-0677">Repeat</keyword>
<dbReference type="EMBL" id="HE806322">
    <property type="protein sequence ID" value="CCH62012.1"/>
    <property type="molecule type" value="Genomic_DNA"/>
</dbReference>
<feature type="domain" description="U-box" evidence="13">
    <location>
        <begin position="1"/>
        <end position="71"/>
    </location>
</feature>
<dbReference type="Gene3D" id="3.30.40.10">
    <property type="entry name" value="Zinc/RING finger domain, C3HC4 (zinc finger)"/>
    <property type="match status" value="1"/>
</dbReference>
<comment type="similarity">
    <text evidence="3 12">Belongs to the WD repeat PRP19 family.</text>
</comment>
<gene>
    <name evidence="14" type="primary">TBLA0G00630</name>
    <name evidence="14" type="ORF">TBLA_0G00630</name>
</gene>
<dbReference type="GO" id="GO:0071006">
    <property type="term" value="C:U2-type catalytic step 1 spliceosome"/>
    <property type="evidence" value="ECO:0007669"/>
    <property type="project" value="EnsemblFungi"/>
</dbReference>
<dbReference type="PROSITE" id="PS51698">
    <property type="entry name" value="U_BOX"/>
    <property type="match status" value="1"/>
</dbReference>
<dbReference type="Pfam" id="PF08606">
    <property type="entry name" value="Prp19"/>
    <property type="match status" value="1"/>
</dbReference>
<evidence type="ECO:0000256" key="10">
    <source>
        <dbReference type="ARBA" id="ARBA00023187"/>
    </source>
</evidence>
<evidence type="ECO:0000313" key="15">
    <source>
        <dbReference type="Proteomes" id="UP000002866"/>
    </source>
</evidence>
<dbReference type="PANTHER" id="PTHR43995">
    <property type="entry name" value="PRE-MRNA-PROCESSING FACTOR 19"/>
    <property type="match status" value="1"/>
</dbReference>
<keyword evidence="9 12" id="KW-0833">Ubl conjugation pathway</keyword>
<name>I2H6L0_HENB6</name>
<evidence type="ECO:0000256" key="5">
    <source>
        <dbReference type="ARBA" id="ARBA00022664"/>
    </source>
</evidence>
<keyword evidence="7 12" id="KW-0747">Spliceosome</keyword>
<accession>I2H6L0</accession>
<dbReference type="InterPro" id="IPR038959">
    <property type="entry name" value="Prp19"/>
</dbReference>
<dbReference type="GO" id="GO:0000349">
    <property type="term" value="P:generation of catalytic spliceosome for first transesterification step"/>
    <property type="evidence" value="ECO:0007669"/>
    <property type="project" value="EnsemblFungi"/>
</dbReference>
<dbReference type="PANTHER" id="PTHR43995:SF1">
    <property type="entry name" value="PRE-MRNA-PROCESSING FACTOR 19"/>
    <property type="match status" value="1"/>
</dbReference>
<reference evidence="14 15" key="1">
    <citation type="journal article" date="2011" name="Proc. Natl. Acad. Sci. U.S.A.">
        <title>Evolutionary erosion of yeast sex chromosomes by mating-type switching accidents.</title>
        <authorList>
            <person name="Gordon J.L."/>
            <person name="Armisen D."/>
            <person name="Proux-Wera E."/>
            <person name="Oheigeartaigh S.S."/>
            <person name="Byrne K.P."/>
            <person name="Wolfe K.H."/>
        </authorList>
    </citation>
    <scope>NUCLEOTIDE SEQUENCE [LARGE SCALE GENOMIC DNA]</scope>
    <source>
        <strain evidence="15">ATCC 34711 / CBS 6284 / DSM 70876 / NBRC 10599 / NRRL Y-10934 / UCD 77-7</strain>
    </source>
</reference>
<dbReference type="OMA" id="MIAYSNE"/>
<keyword evidence="10 12" id="KW-0508">mRNA splicing</keyword>
<dbReference type="GO" id="GO:0070534">
    <property type="term" value="P:protein K63-linked ubiquitination"/>
    <property type="evidence" value="ECO:0007669"/>
    <property type="project" value="UniProtKB-UniRule"/>
</dbReference>
<comment type="subcellular location">
    <subcellularLocation>
        <location evidence="1 12">Nucleus</location>
    </subcellularLocation>
</comment>
<proteinExistence type="inferred from homology"/>
<dbReference type="InterPro" id="IPR003613">
    <property type="entry name" value="Ubox_domain"/>
</dbReference>
<dbReference type="InterPro" id="IPR013915">
    <property type="entry name" value="Prp19_cc"/>
</dbReference>
<dbReference type="OrthoDB" id="687049at2759"/>
<dbReference type="GO" id="GO:0005829">
    <property type="term" value="C:cytosol"/>
    <property type="evidence" value="ECO:0007669"/>
    <property type="project" value="EnsemblFungi"/>
</dbReference>
<dbReference type="EC" id="2.3.2.27" evidence="12"/>
<evidence type="ECO:0000256" key="8">
    <source>
        <dbReference type="ARBA" id="ARBA00022737"/>
    </source>
</evidence>
<dbReference type="UniPathway" id="UPA00143"/>
<dbReference type="eggNOG" id="KOG0289">
    <property type="taxonomic scope" value="Eukaryota"/>
</dbReference>
<evidence type="ECO:0000256" key="1">
    <source>
        <dbReference type="ARBA" id="ARBA00004123"/>
    </source>
</evidence>
<keyword evidence="12" id="KW-0227">DNA damage</keyword>
<dbReference type="InterPro" id="IPR055340">
    <property type="entry name" value="RING-Ubox_PRP19"/>
</dbReference>
<dbReference type="GO" id="GO:0000974">
    <property type="term" value="C:Prp19 complex"/>
    <property type="evidence" value="ECO:0007669"/>
    <property type="project" value="UniProtKB-UniRule"/>
</dbReference>
<evidence type="ECO:0000256" key="11">
    <source>
        <dbReference type="ARBA" id="ARBA00023242"/>
    </source>
</evidence>
<keyword evidence="5 12" id="KW-0507">mRNA processing</keyword>